<dbReference type="PROSITE" id="PS51257">
    <property type="entry name" value="PROKAR_LIPOPROTEIN"/>
    <property type="match status" value="1"/>
</dbReference>
<dbReference type="RefSeq" id="WP_133227337.1">
    <property type="nucleotide sequence ID" value="NZ_SOZE01000003.1"/>
</dbReference>
<organism evidence="3 4">
    <name type="scientific">Mucilaginibacter psychrotolerans</name>
    <dbReference type="NCBI Taxonomy" id="1524096"/>
    <lineage>
        <taxon>Bacteria</taxon>
        <taxon>Pseudomonadati</taxon>
        <taxon>Bacteroidota</taxon>
        <taxon>Sphingobacteriia</taxon>
        <taxon>Sphingobacteriales</taxon>
        <taxon>Sphingobacteriaceae</taxon>
        <taxon>Mucilaginibacter</taxon>
    </lineage>
</organism>
<dbReference type="OrthoDB" id="794115at2"/>
<protein>
    <submittedName>
        <fullName evidence="3">Nuclear transport factor 2 family protein</fullName>
    </submittedName>
</protein>
<evidence type="ECO:0000313" key="4">
    <source>
        <dbReference type="Proteomes" id="UP000297540"/>
    </source>
</evidence>
<feature type="domain" description="SnoaL-like" evidence="2">
    <location>
        <begin position="40"/>
        <end position="140"/>
    </location>
</feature>
<dbReference type="InterPro" id="IPR032710">
    <property type="entry name" value="NTF2-like_dom_sf"/>
</dbReference>
<dbReference type="InterPro" id="IPR037401">
    <property type="entry name" value="SnoaL-like"/>
</dbReference>
<evidence type="ECO:0000259" key="2">
    <source>
        <dbReference type="Pfam" id="PF12680"/>
    </source>
</evidence>
<comment type="caution">
    <text evidence="3">The sequence shown here is derived from an EMBL/GenBank/DDBJ whole genome shotgun (WGS) entry which is preliminary data.</text>
</comment>
<gene>
    <name evidence="3" type="ORF">E2R66_05175</name>
</gene>
<keyword evidence="1" id="KW-0732">Signal</keyword>
<accession>A0A4Y8SL33</accession>
<dbReference type="AlphaFoldDB" id="A0A4Y8SL33"/>
<name>A0A4Y8SL33_9SPHI</name>
<feature type="signal peptide" evidence="1">
    <location>
        <begin position="1"/>
        <end position="19"/>
    </location>
</feature>
<sequence length="159" mass="17821">MHITSRSVLIALFSATALAACNQQPEKPNVDRKAQSAMLIQEHFRYLNDHDLKSLVSQYGPKASITSSDWKGTANGPTGADEIFHLEFYVSPDAKYLVDRTINTDSTVVVEYDVIGLKDKDNGNVRYDVRKCSVFRIDDKNQISSEATYVNKMAYHNGN</sequence>
<dbReference type="SUPFAM" id="SSF54427">
    <property type="entry name" value="NTF2-like"/>
    <property type="match status" value="1"/>
</dbReference>
<evidence type="ECO:0000313" key="3">
    <source>
        <dbReference type="EMBL" id="TFF39759.1"/>
    </source>
</evidence>
<proteinExistence type="predicted"/>
<keyword evidence="4" id="KW-1185">Reference proteome</keyword>
<reference evidence="3 4" key="1">
    <citation type="journal article" date="2017" name="Int. J. Syst. Evol. Microbiol.">
        <title>Mucilaginibacterpsychrotolerans sp. nov., isolated from peatlands.</title>
        <authorList>
            <person name="Deng Y."/>
            <person name="Shen L."/>
            <person name="Xu B."/>
            <person name="Liu Y."/>
            <person name="Gu Z."/>
            <person name="Liu H."/>
            <person name="Zhou Y."/>
        </authorList>
    </citation>
    <scope>NUCLEOTIDE SEQUENCE [LARGE SCALE GENOMIC DNA]</scope>
    <source>
        <strain evidence="3 4">NH7-4</strain>
    </source>
</reference>
<dbReference type="EMBL" id="SOZE01000003">
    <property type="protein sequence ID" value="TFF39759.1"/>
    <property type="molecule type" value="Genomic_DNA"/>
</dbReference>
<feature type="chain" id="PRO_5021196471" evidence="1">
    <location>
        <begin position="20"/>
        <end position="159"/>
    </location>
</feature>
<dbReference type="Gene3D" id="3.10.450.50">
    <property type="match status" value="1"/>
</dbReference>
<dbReference type="Pfam" id="PF12680">
    <property type="entry name" value="SnoaL_2"/>
    <property type="match status" value="1"/>
</dbReference>
<dbReference type="Proteomes" id="UP000297540">
    <property type="component" value="Unassembled WGS sequence"/>
</dbReference>
<evidence type="ECO:0000256" key="1">
    <source>
        <dbReference type="SAM" id="SignalP"/>
    </source>
</evidence>